<proteinExistence type="predicted"/>
<feature type="non-terminal residue" evidence="1">
    <location>
        <position position="1"/>
    </location>
</feature>
<gene>
    <name evidence="1" type="ORF">Gotri_027355</name>
</gene>
<feature type="non-terminal residue" evidence="1">
    <location>
        <position position="316"/>
    </location>
</feature>
<accession>A0A7J9FMC4</accession>
<evidence type="ECO:0000313" key="2">
    <source>
        <dbReference type="Proteomes" id="UP000593568"/>
    </source>
</evidence>
<protein>
    <recommendedName>
        <fullName evidence="3">Reverse transcriptase</fullName>
    </recommendedName>
</protein>
<dbReference type="Proteomes" id="UP000593568">
    <property type="component" value="Unassembled WGS sequence"/>
</dbReference>
<organism evidence="1 2">
    <name type="scientific">Gossypium trilobum</name>
    <dbReference type="NCBI Taxonomy" id="34281"/>
    <lineage>
        <taxon>Eukaryota</taxon>
        <taxon>Viridiplantae</taxon>
        <taxon>Streptophyta</taxon>
        <taxon>Embryophyta</taxon>
        <taxon>Tracheophyta</taxon>
        <taxon>Spermatophyta</taxon>
        <taxon>Magnoliopsida</taxon>
        <taxon>eudicotyledons</taxon>
        <taxon>Gunneridae</taxon>
        <taxon>Pentapetalae</taxon>
        <taxon>rosids</taxon>
        <taxon>malvids</taxon>
        <taxon>Malvales</taxon>
        <taxon>Malvaceae</taxon>
        <taxon>Malvoideae</taxon>
        <taxon>Gossypium</taxon>
    </lineage>
</organism>
<evidence type="ECO:0000313" key="1">
    <source>
        <dbReference type="EMBL" id="MBA0786104.1"/>
    </source>
</evidence>
<dbReference type="PANTHER" id="PTHR33116:SF86">
    <property type="entry name" value="REVERSE TRANSCRIPTASE DOMAIN-CONTAINING PROTEIN"/>
    <property type="match status" value="1"/>
</dbReference>
<comment type="caution">
    <text evidence="1">The sequence shown here is derived from an EMBL/GenBank/DDBJ whole genome shotgun (WGS) entry which is preliminary data.</text>
</comment>
<name>A0A7J9FMC4_9ROSI</name>
<keyword evidence="2" id="KW-1185">Reference proteome</keyword>
<dbReference type="PANTHER" id="PTHR33116">
    <property type="entry name" value="REVERSE TRANSCRIPTASE ZINC-BINDING DOMAIN-CONTAINING PROTEIN-RELATED-RELATED"/>
    <property type="match status" value="1"/>
</dbReference>
<dbReference type="AlphaFoldDB" id="A0A7J9FMC4"/>
<reference evidence="1 2" key="1">
    <citation type="journal article" date="2019" name="Genome Biol. Evol.">
        <title>Insights into the evolution of the New World diploid cottons (Gossypium, subgenus Houzingenia) based on genome sequencing.</title>
        <authorList>
            <person name="Grover C.E."/>
            <person name="Arick M.A. 2nd"/>
            <person name="Thrash A."/>
            <person name="Conover J.L."/>
            <person name="Sanders W.S."/>
            <person name="Peterson D.G."/>
            <person name="Frelichowski J.E."/>
            <person name="Scheffler J.A."/>
            <person name="Scheffler B.E."/>
            <person name="Wendel J.F."/>
        </authorList>
    </citation>
    <scope>NUCLEOTIDE SEQUENCE [LARGE SCALE GENOMIC DNA]</scope>
    <source>
        <strain evidence="1">8</strain>
        <tissue evidence="1">Leaf</tissue>
    </source>
</reference>
<evidence type="ECO:0008006" key="3">
    <source>
        <dbReference type="Google" id="ProtNLM"/>
    </source>
</evidence>
<dbReference type="EMBL" id="JABEZW010221617">
    <property type="protein sequence ID" value="MBA0786104.1"/>
    <property type="molecule type" value="Genomic_DNA"/>
</dbReference>
<sequence>LIFKDATVDGVKALKENLEVYAQSSGQEINFDKSGVFFSSNINQNKREEVCRILGVNCINLKKYLGLSAMVGHNKKRAFKELKERLIKRAIHLYAMNCFLLPSSVCKELKVFIARFWWQKKAGRKGLHWCSWKELYVPKEEGDGVSRLVQVQYCIISEAGLKPNGKPRIANSAVAGTEFVSDLILQNPKRWNRDLIYSTFTVEEAYQIVSIPIPITNQSDKVVWSNENSGIYSVKSGYKMLLDPPNKKKQSIEEVVTFTSGFGMEYRGSTLTLKHPKPQSMVKWMPPPHNLVRSVVIAEATAVLHGLQFALDLGFT</sequence>